<keyword evidence="4" id="KW-1185">Reference proteome</keyword>
<dbReference type="Pfam" id="PF17921">
    <property type="entry name" value="Integrase_H2C2"/>
    <property type="match status" value="1"/>
</dbReference>
<dbReference type="SUPFAM" id="SSF53098">
    <property type="entry name" value="Ribonuclease H-like"/>
    <property type="match status" value="1"/>
</dbReference>
<name>A0A8R2QYS6_BOMMO</name>
<dbReference type="EnsemblMetazoa" id="XM_038015528.1">
    <property type="protein sequence ID" value="XP_037871456.1"/>
    <property type="gene ID" value="LOC119629508"/>
</dbReference>
<accession>A0A8R2QYS6</accession>
<dbReference type="KEGG" id="bmor:119629508"/>
<organism evidence="3 4">
    <name type="scientific">Bombyx mori</name>
    <name type="common">Silk moth</name>
    <dbReference type="NCBI Taxonomy" id="7091"/>
    <lineage>
        <taxon>Eukaryota</taxon>
        <taxon>Metazoa</taxon>
        <taxon>Ecdysozoa</taxon>
        <taxon>Arthropoda</taxon>
        <taxon>Hexapoda</taxon>
        <taxon>Insecta</taxon>
        <taxon>Pterygota</taxon>
        <taxon>Neoptera</taxon>
        <taxon>Endopterygota</taxon>
        <taxon>Lepidoptera</taxon>
        <taxon>Glossata</taxon>
        <taxon>Ditrysia</taxon>
        <taxon>Bombycoidea</taxon>
        <taxon>Bombycidae</taxon>
        <taxon>Bombycinae</taxon>
        <taxon>Bombyx</taxon>
    </lineage>
</organism>
<dbReference type="InterPro" id="IPR041588">
    <property type="entry name" value="Integrase_H2C2"/>
</dbReference>
<dbReference type="Gene3D" id="1.10.340.70">
    <property type="match status" value="1"/>
</dbReference>
<reference evidence="3" key="2">
    <citation type="submission" date="2022-06" db="UniProtKB">
        <authorList>
            <consortium name="EnsemblMetazoa"/>
        </authorList>
    </citation>
    <scope>IDENTIFICATION</scope>
    <source>
        <strain evidence="3">p50T (Dazao)</strain>
    </source>
</reference>
<dbReference type="Proteomes" id="UP000005204">
    <property type="component" value="Unassembled WGS sequence"/>
</dbReference>
<dbReference type="InterPro" id="IPR043502">
    <property type="entry name" value="DNA/RNA_pol_sf"/>
</dbReference>
<dbReference type="PROSITE" id="PS50994">
    <property type="entry name" value="INTEGRASE"/>
    <property type="match status" value="1"/>
</dbReference>
<dbReference type="RefSeq" id="XP_037871456.1">
    <property type="nucleotide sequence ID" value="XM_038015528.1"/>
</dbReference>
<dbReference type="InterPro" id="IPR012337">
    <property type="entry name" value="RNaseH-like_sf"/>
</dbReference>
<dbReference type="SUPFAM" id="SSF56672">
    <property type="entry name" value="DNA/RNA polymerases"/>
    <property type="match status" value="1"/>
</dbReference>
<sequence length="981" mass="110557">MPELGSTRAIALRRFLNLEKKLQADPYLRVKYIDFMADYQKLGHMSPCHSSTFAHKPHFYIPHHGIFKSGSDKLRTVFDGSCKSSNGVSLNDCLHTGPALQQDIVDIILSFRTHPVVFSTDICMMFRNILIHPDQRRYQLILWRSSPDQPLLTYALNTVTYGLRSSPYHAIRTLIQLADDEGHRYPAAAQVLRKSIFVDDILTGHDSVVKAQALQNDLINLLALGGFQLSKWTSNCPQLLERFPDDQCDMPKDFDISPDSNSIKVLDSTIVLAWLNTPPHRLQVFEANRVAKITSNPITSTWKHVPTNLNPADCASRGMSAQSLSAHDLWWSPSWLKEPPDTWPKMPPALGHHALPGLKPKKVPAHIAVPDLDLDLLTRFSSLDKLVGVTACIKRFIFNCRHNSTDRRSGSLTVGERRDALLFWVRSVQHNEFAEDIYRLQAGKICTVRLQRLSPLMKDDLLRVGGRLTHAPIRYDAQHPLVLPSSSPLVDLIIDHYHRINCHPGADTLHAILRQQFWILSARRAIRHRVYKCIRCFRYRAQARAPMMADLPADRVTPQPVFSQVSTDFAGPFLIKSSTLRNVKLMKAYFCVFVCLSTKAVHLELVSSLSTEAFLAAMQRFVSRRGTPNLVRSDCGTNYVGAKNHLIEVQDFLAQNNDTITHRLANQHITWLLQPPTGPWFGGLHEIAVKSTKKLLYHVIGEQHLTFEEFSTLLTRVEAVLNSRPLCPLSSDPSDFEPLTAGHFLIGRPLTALPEPSFDDRPLSALKRFQLIQALSQCFWTLWTKSYLHTLQTRSKWLSTSSPPRVGELVLIKEDNQPPLQWKLGRIIRTLPGKDGVIRVVDLDTKHGSLRRPVFKLARLPLDSAHEEVQPRPPQDVYVPPIAEKHHYDRDSASISLQAGGRTSSQGSAPRGHAGFCKVCIGKIDPYAVPKDLADRQVQDRRQSEMPYVGFGQMEIADNPEHRPKGGNNTPCEASPAPYTA</sequence>
<feature type="domain" description="Integrase catalytic" evidence="2">
    <location>
        <begin position="556"/>
        <end position="746"/>
    </location>
</feature>
<dbReference type="GeneID" id="119629508"/>
<dbReference type="InterPro" id="IPR040676">
    <property type="entry name" value="DUF5641"/>
</dbReference>
<reference evidence="4" key="1">
    <citation type="journal article" date="2008" name="Insect Biochem. Mol. Biol.">
        <title>The genome of a lepidopteran model insect, the silkworm Bombyx mori.</title>
        <authorList>
            <consortium name="International Silkworm Genome Consortium"/>
        </authorList>
    </citation>
    <scope>NUCLEOTIDE SEQUENCE [LARGE SCALE GENOMIC DNA]</scope>
    <source>
        <strain evidence="4">p50T</strain>
    </source>
</reference>
<evidence type="ECO:0000259" key="2">
    <source>
        <dbReference type="PROSITE" id="PS50994"/>
    </source>
</evidence>
<proteinExistence type="predicted"/>
<dbReference type="PANTHER" id="PTHR47331">
    <property type="entry name" value="PHD-TYPE DOMAIN-CONTAINING PROTEIN"/>
    <property type="match status" value="1"/>
</dbReference>
<dbReference type="AlphaFoldDB" id="A0A8R2QYS6"/>
<dbReference type="InterPro" id="IPR036397">
    <property type="entry name" value="RNaseH_sf"/>
</dbReference>
<evidence type="ECO:0000313" key="3">
    <source>
        <dbReference type="EnsemblMetazoa" id="XP_037871456.1"/>
    </source>
</evidence>
<dbReference type="InterPro" id="IPR001584">
    <property type="entry name" value="Integrase_cat-core"/>
</dbReference>
<dbReference type="GO" id="GO:0042575">
    <property type="term" value="C:DNA polymerase complex"/>
    <property type="evidence" value="ECO:0007669"/>
    <property type="project" value="UniProtKB-ARBA"/>
</dbReference>
<dbReference type="GO" id="GO:0071897">
    <property type="term" value="P:DNA biosynthetic process"/>
    <property type="evidence" value="ECO:0007669"/>
    <property type="project" value="UniProtKB-ARBA"/>
</dbReference>
<dbReference type="Pfam" id="PF18701">
    <property type="entry name" value="DUF5641"/>
    <property type="match status" value="1"/>
</dbReference>
<evidence type="ECO:0000313" key="4">
    <source>
        <dbReference type="Proteomes" id="UP000005204"/>
    </source>
</evidence>
<dbReference type="GO" id="GO:0015074">
    <property type="term" value="P:DNA integration"/>
    <property type="evidence" value="ECO:0007669"/>
    <property type="project" value="InterPro"/>
</dbReference>
<feature type="region of interest" description="Disordered" evidence="1">
    <location>
        <begin position="956"/>
        <end position="981"/>
    </location>
</feature>
<dbReference type="Gene3D" id="3.30.420.10">
    <property type="entry name" value="Ribonuclease H-like superfamily/Ribonuclease H"/>
    <property type="match status" value="1"/>
</dbReference>
<evidence type="ECO:0000256" key="1">
    <source>
        <dbReference type="SAM" id="MobiDB-lite"/>
    </source>
</evidence>
<dbReference type="PANTHER" id="PTHR47331:SF1">
    <property type="entry name" value="GAG-LIKE PROTEIN"/>
    <property type="match status" value="1"/>
</dbReference>
<protein>
    <recommendedName>
        <fullName evidence="2">Integrase catalytic domain-containing protein</fullName>
    </recommendedName>
</protein>
<dbReference type="GO" id="GO:0003676">
    <property type="term" value="F:nucleic acid binding"/>
    <property type="evidence" value="ECO:0007669"/>
    <property type="project" value="InterPro"/>
</dbReference>